<evidence type="ECO:0000313" key="2">
    <source>
        <dbReference type="Proteomes" id="UP000467240"/>
    </source>
</evidence>
<gene>
    <name evidence="1" type="ORF">F8O01_13405</name>
</gene>
<dbReference type="RefSeq" id="WP_158041463.1">
    <property type="nucleotide sequence ID" value="NZ_JACCFV010000001.1"/>
</dbReference>
<name>A0A7J5BP75_9MICO</name>
<dbReference type="OrthoDB" id="4793208at2"/>
<dbReference type="AlphaFoldDB" id="A0A7J5BP75"/>
<reference evidence="1 2" key="1">
    <citation type="submission" date="2019-09" db="EMBL/GenBank/DDBJ databases">
        <title>Phylogeny of genus Pseudoclavibacter and closely related genus.</title>
        <authorList>
            <person name="Li Y."/>
        </authorList>
    </citation>
    <scope>NUCLEOTIDE SEQUENCE [LARGE SCALE GENOMIC DNA]</scope>
    <source>
        <strain evidence="1 2">DSM 23821</strain>
    </source>
</reference>
<organism evidence="1 2">
    <name type="scientific">Pseudoclavibacter chungangensis</name>
    <dbReference type="NCBI Taxonomy" id="587635"/>
    <lineage>
        <taxon>Bacteria</taxon>
        <taxon>Bacillati</taxon>
        <taxon>Actinomycetota</taxon>
        <taxon>Actinomycetes</taxon>
        <taxon>Micrococcales</taxon>
        <taxon>Microbacteriaceae</taxon>
        <taxon>Pseudoclavibacter</taxon>
    </lineage>
</organism>
<keyword evidence="2" id="KW-1185">Reference proteome</keyword>
<accession>A0A7J5BP75</accession>
<evidence type="ECO:0000313" key="1">
    <source>
        <dbReference type="EMBL" id="KAB1654547.1"/>
    </source>
</evidence>
<sequence length="258" mass="27366">MKRNVHKLSFSAADDAAFRALADISRITAELDDVRVVGGQMVSLLTAAFPAPDLVERRTVDADAAMSTAIAASGDVHTALLASGYEPTAGNSYAAGDRHIDLLVPSPDGRFGEQRCGERVFDGVPGLHLAVSVPPLHVDLDVTLRDGTGMSIEVRVPTVECAVIIKALATRTRTAAKDYADLDTLLRIADAHDVDDIGGWKLDGEAARTGARGDAARQLTELARGARRTPGFVQAGVQIPRFQALVRRHVLELGSARA</sequence>
<dbReference type="EMBL" id="WBJZ01000018">
    <property type="protein sequence ID" value="KAB1654547.1"/>
    <property type="molecule type" value="Genomic_DNA"/>
</dbReference>
<proteinExistence type="predicted"/>
<evidence type="ECO:0008006" key="3">
    <source>
        <dbReference type="Google" id="ProtNLM"/>
    </source>
</evidence>
<dbReference type="Proteomes" id="UP000467240">
    <property type="component" value="Unassembled WGS sequence"/>
</dbReference>
<comment type="caution">
    <text evidence="1">The sequence shown here is derived from an EMBL/GenBank/DDBJ whole genome shotgun (WGS) entry which is preliminary data.</text>
</comment>
<protein>
    <recommendedName>
        <fullName evidence="3">Nucleotidyl transferase AbiEii/AbiGii toxin family protein</fullName>
    </recommendedName>
</protein>